<protein>
    <submittedName>
        <fullName evidence="1">Uncharacterized protein</fullName>
    </submittedName>
</protein>
<comment type="caution">
    <text evidence="1">The sequence shown here is derived from an EMBL/GenBank/DDBJ whole genome shotgun (WGS) entry which is preliminary data.</text>
</comment>
<keyword evidence="2" id="KW-1185">Reference proteome</keyword>
<sequence>MVKETQQSIPAEEWPHDDVVESAITQCQRHAGLSLSPEQARSLIVRLSNLFNTAGLDCLGEESADDEKGE</sequence>
<reference evidence="1 2" key="1">
    <citation type="submission" date="2019-02" db="EMBL/GenBank/DDBJ databases">
        <title>Deep-cultivation of Planctomycetes and their phenomic and genomic characterization uncovers novel biology.</title>
        <authorList>
            <person name="Wiegand S."/>
            <person name="Jogler M."/>
            <person name="Boedeker C."/>
            <person name="Pinto D."/>
            <person name="Vollmers J."/>
            <person name="Rivas-Marin E."/>
            <person name="Kohn T."/>
            <person name="Peeters S.H."/>
            <person name="Heuer A."/>
            <person name="Rast P."/>
            <person name="Oberbeckmann S."/>
            <person name="Bunk B."/>
            <person name="Jeske O."/>
            <person name="Meyerdierks A."/>
            <person name="Storesund J.E."/>
            <person name="Kallscheuer N."/>
            <person name="Luecker S."/>
            <person name="Lage O.M."/>
            <person name="Pohl T."/>
            <person name="Merkel B.J."/>
            <person name="Hornburger P."/>
            <person name="Mueller R.-W."/>
            <person name="Bruemmer F."/>
            <person name="Labrenz M."/>
            <person name="Spormann A.M."/>
            <person name="Op Den Camp H."/>
            <person name="Overmann J."/>
            <person name="Amann R."/>
            <person name="Jetten M.S.M."/>
            <person name="Mascher T."/>
            <person name="Medema M.H."/>
            <person name="Devos D.P."/>
            <person name="Kaster A.-K."/>
            <person name="Ovreas L."/>
            <person name="Rohde M."/>
            <person name="Galperin M.Y."/>
            <person name="Jogler C."/>
        </authorList>
    </citation>
    <scope>NUCLEOTIDE SEQUENCE [LARGE SCALE GENOMIC DNA]</scope>
    <source>
        <strain evidence="1 2">CA54</strain>
    </source>
</reference>
<dbReference type="Proteomes" id="UP000320735">
    <property type="component" value="Unassembled WGS sequence"/>
</dbReference>
<accession>A0A5C6BB25</accession>
<evidence type="ECO:0000313" key="2">
    <source>
        <dbReference type="Proteomes" id="UP000320735"/>
    </source>
</evidence>
<dbReference type="AlphaFoldDB" id="A0A5C6BB25"/>
<dbReference type="EMBL" id="SJPP01000002">
    <property type="protein sequence ID" value="TWU08872.1"/>
    <property type="molecule type" value="Genomic_DNA"/>
</dbReference>
<gene>
    <name evidence="1" type="ORF">CA54_41110</name>
</gene>
<evidence type="ECO:0000313" key="1">
    <source>
        <dbReference type="EMBL" id="TWU08872.1"/>
    </source>
</evidence>
<organism evidence="1 2">
    <name type="scientific">Symmachiella macrocystis</name>
    <dbReference type="NCBI Taxonomy" id="2527985"/>
    <lineage>
        <taxon>Bacteria</taxon>
        <taxon>Pseudomonadati</taxon>
        <taxon>Planctomycetota</taxon>
        <taxon>Planctomycetia</taxon>
        <taxon>Planctomycetales</taxon>
        <taxon>Planctomycetaceae</taxon>
        <taxon>Symmachiella</taxon>
    </lineage>
</organism>
<proteinExistence type="predicted"/>
<name>A0A5C6BB25_9PLAN</name>